<reference evidence="2 3" key="1">
    <citation type="journal article" date="2017" name="Nat. Commun.">
        <title>Genome assembly with in vitro proximity ligation data and whole-genome triplication in lettuce.</title>
        <authorList>
            <person name="Reyes-Chin-Wo S."/>
            <person name="Wang Z."/>
            <person name="Yang X."/>
            <person name="Kozik A."/>
            <person name="Arikit S."/>
            <person name="Song C."/>
            <person name="Xia L."/>
            <person name="Froenicke L."/>
            <person name="Lavelle D.O."/>
            <person name="Truco M.J."/>
            <person name="Xia R."/>
            <person name="Zhu S."/>
            <person name="Xu C."/>
            <person name="Xu H."/>
            <person name="Xu X."/>
            <person name="Cox K."/>
            <person name="Korf I."/>
            <person name="Meyers B.C."/>
            <person name="Michelmore R.W."/>
        </authorList>
    </citation>
    <scope>NUCLEOTIDE SEQUENCE [LARGE SCALE GENOMIC DNA]</scope>
    <source>
        <strain evidence="3">cv. Salinas</strain>
        <tissue evidence="2">Seedlings</tissue>
    </source>
</reference>
<dbReference type="Proteomes" id="UP000235145">
    <property type="component" value="Unassembled WGS sequence"/>
</dbReference>
<evidence type="ECO:0008006" key="4">
    <source>
        <dbReference type="Google" id="ProtNLM"/>
    </source>
</evidence>
<dbReference type="EMBL" id="NBSK02000004">
    <property type="protein sequence ID" value="KAJ0214411.1"/>
    <property type="molecule type" value="Genomic_DNA"/>
</dbReference>
<dbReference type="AlphaFoldDB" id="A0A9R1VXG7"/>
<evidence type="ECO:0000313" key="3">
    <source>
        <dbReference type="Proteomes" id="UP000235145"/>
    </source>
</evidence>
<protein>
    <recommendedName>
        <fullName evidence="4">Retrotransposon gag domain-containing protein</fullName>
    </recommendedName>
</protein>
<organism evidence="2 3">
    <name type="scientific">Lactuca sativa</name>
    <name type="common">Garden lettuce</name>
    <dbReference type="NCBI Taxonomy" id="4236"/>
    <lineage>
        <taxon>Eukaryota</taxon>
        <taxon>Viridiplantae</taxon>
        <taxon>Streptophyta</taxon>
        <taxon>Embryophyta</taxon>
        <taxon>Tracheophyta</taxon>
        <taxon>Spermatophyta</taxon>
        <taxon>Magnoliopsida</taxon>
        <taxon>eudicotyledons</taxon>
        <taxon>Gunneridae</taxon>
        <taxon>Pentapetalae</taxon>
        <taxon>asterids</taxon>
        <taxon>campanulids</taxon>
        <taxon>Asterales</taxon>
        <taxon>Asteraceae</taxon>
        <taxon>Cichorioideae</taxon>
        <taxon>Cichorieae</taxon>
        <taxon>Lactucinae</taxon>
        <taxon>Lactuca</taxon>
    </lineage>
</organism>
<evidence type="ECO:0000256" key="1">
    <source>
        <dbReference type="SAM" id="MobiDB-lite"/>
    </source>
</evidence>
<accession>A0A9R1VXG7</accession>
<keyword evidence="3" id="KW-1185">Reference proteome</keyword>
<gene>
    <name evidence="2" type="ORF">LSAT_V11C400191660</name>
</gene>
<comment type="caution">
    <text evidence="2">The sequence shown here is derived from an EMBL/GenBank/DDBJ whole genome shotgun (WGS) entry which is preliminary data.</text>
</comment>
<evidence type="ECO:0000313" key="2">
    <source>
        <dbReference type="EMBL" id="KAJ0214411.1"/>
    </source>
</evidence>
<name>A0A9R1VXG7_LACSA</name>
<feature type="region of interest" description="Disordered" evidence="1">
    <location>
        <begin position="75"/>
        <end position="96"/>
    </location>
</feature>
<proteinExistence type="predicted"/>
<sequence>MPPIPETTSSFFPTMNPKPTLEASMAAMAENISKLVTTSTSNQTTTKSQLDIIMKQLSTQYEQTNTLLATLVKTTDKPSPSHTFSKPDFKTDSPLRPPKITLPSFEGSNLLDWLFQSDQYFAFYTIPPPKRLNMVAFFLSGDALSWYKYLFNNNLLTTWDSVTYALETRFGPSTYDNHQAPPSSPLTKPSLNDLEIASPVSHPRPFSTVSYRELSILRPTTITQAIGLAKLIEDKNMDTRSRSGYSVPFCSSTTTP</sequence>